<sequence>MIHRYGLQEPLPSRPQRFLDETNCSEFMAHEECWGEMIRNRKSLHKYFKDTTDFSVDPFARIK</sequence>
<evidence type="ECO:0000313" key="1">
    <source>
        <dbReference type="EMBL" id="PWI23720.1"/>
    </source>
</evidence>
<dbReference type="EMBL" id="QFVR01000031">
    <property type="protein sequence ID" value="PWI23720.1"/>
    <property type="molecule type" value="Genomic_DNA"/>
</dbReference>
<dbReference type="RefSeq" id="WP_109307323.1">
    <property type="nucleotide sequence ID" value="NZ_BJUF01000073.1"/>
</dbReference>
<comment type="caution">
    <text evidence="1">The sequence shown here is derived from an EMBL/GenBank/DDBJ whole genome shotgun (WGS) entry which is preliminary data.</text>
</comment>
<organism evidence="1 2">
    <name type="scientific">Kurthia sibirica</name>
    <dbReference type="NCBI Taxonomy" id="202750"/>
    <lineage>
        <taxon>Bacteria</taxon>
        <taxon>Bacillati</taxon>
        <taxon>Bacillota</taxon>
        <taxon>Bacilli</taxon>
        <taxon>Bacillales</taxon>
        <taxon>Caryophanaceae</taxon>
        <taxon>Kurthia</taxon>
    </lineage>
</organism>
<protein>
    <submittedName>
        <fullName evidence="1">Uncharacterized protein</fullName>
    </submittedName>
</protein>
<name>A0A2U3AGR8_9BACL</name>
<evidence type="ECO:0000313" key="2">
    <source>
        <dbReference type="Proteomes" id="UP000245938"/>
    </source>
</evidence>
<dbReference type="AlphaFoldDB" id="A0A2U3AGR8"/>
<accession>A0A2U3AGR8</accession>
<keyword evidence="2" id="KW-1185">Reference proteome</keyword>
<reference evidence="1 2" key="1">
    <citation type="submission" date="2018-05" db="EMBL/GenBank/DDBJ databases">
        <title>Kurthia sibirica genome sequence.</title>
        <authorList>
            <person name="Maclea K.S."/>
            <person name="Goen A.E."/>
        </authorList>
    </citation>
    <scope>NUCLEOTIDE SEQUENCE [LARGE SCALE GENOMIC DNA]</scope>
    <source>
        <strain evidence="1 2">ATCC 49154</strain>
    </source>
</reference>
<gene>
    <name evidence="1" type="ORF">DEX24_15615</name>
</gene>
<dbReference type="Proteomes" id="UP000245938">
    <property type="component" value="Unassembled WGS sequence"/>
</dbReference>
<proteinExistence type="predicted"/>